<keyword evidence="6" id="KW-1185">Reference proteome</keyword>
<accession>A0A4Y8ZL61</accession>
<evidence type="ECO:0000259" key="4">
    <source>
        <dbReference type="PROSITE" id="PS01124"/>
    </source>
</evidence>
<keyword evidence="3" id="KW-0804">Transcription</keyword>
<dbReference type="InterPro" id="IPR014710">
    <property type="entry name" value="RmlC-like_jellyroll"/>
</dbReference>
<dbReference type="SMART" id="SM00342">
    <property type="entry name" value="HTH_ARAC"/>
    <property type="match status" value="1"/>
</dbReference>
<dbReference type="SUPFAM" id="SSF51182">
    <property type="entry name" value="RmlC-like cupins"/>
    <property type="match status" value="1"/>
</dbReference>
<dbReference type="Gene3D" id="2.60.120.10">
    <property type="entry name" value="Jelly Rolls"/>
    <property type="match status" value="1"/>
</dbReference>
<dbReference type="InterPro" id="IPR011051">
    <property type="entry name" value="RmlC_Cupin_sf"/>
</dbReference>
<dbReference type="Pfam" id="PF12833">
    <property type="entry name" value="HTH_18"/>
    <property type="match status" value="1"/>
</dbReference>
<name>A0A4Y8ZL61_9SPHN</name>
<dbReference type="InterPro" id="IPR050204">
    <property type="entry name" value="AraC_XylS_family_regulators"/>
</dbReference>
<dbReference type="AlphaFoldDB" id="A0A4Y8ZL61"/>
<dbReference type="Proteomes" id="UP000298213">
    <property type="component" value="Unassembled WGS sequence"/>
</dbReference>
<proteinExistence type="predicted"/>
<gene>
    <name evidence="5" type="ORF">E2493_18725</name>
</gene>
<evidence type="ECO:0000256" key="3">
    <source>
        <dbReference type="ARBA" id="ARBA00023163"/>
    </source>
</evidence>
<dbReference type="OrthoDB" id="110167at2"/>
<sequence length="245" mass="26562">MDLLSAARVATYAAGSTMAEHVHATASLCLVLTGDYEERTLGRREIEEAGTLLFCPANQPHAQRFGRRGATKLIVSPPAWALARVSAATHAPRTRGGACVALGRRIVGELRAQDEFSALAVEALSLELLATFARRTRTADRPAIVRRAQDYMSAHKGDRLSVAEVAAAIGCDPLPLSRAFRRAVGQSIGSFQRGLRIARVIALLDRRSMPLSEIALECGFCDQSHMTRAFKAQIGCTPDAYRRMC</sequence>
<feature type="domain" description="HTH araC/xylS-type" evidence="4">
    <location>
        <begin position="146"/>
        <end position="244"/>
    </location>
</feature>
<dbReference type="GO" id="GO:0043565">
    <property type="term" value="F:sequence-specific DNA binding"/>
    <property type="evidence" value="ECO:0007669"/>
    <property type="project" value="InterPro"/>
</dbReference>
<organism evidence="5 6">
    <name type="scientific">Sphingomonas parva</name>
    <dbReference type="NCBI Taxonomy" id="2555898"/>
    <lineage>
        <taxon>Bacteria</taxon>
        <taxon>Pseudomonadati</taxon>
        <taxon>Pseudomonadota</taxon>
        <taxon>Alphaproteobacteria</taxon>
        <taxon>Sphingomonadales</taxon>
        <taxon>Sphingomonadaceae</taxon>
        <taxon>Sphingomonas</taxon>
    </lineage>
</organism>
<dbReference type="RefSeq" id="WP_135089948.1">
    <property type="nucleotide sequence ID" value="NZ_SPDV01000057.1"/>
</dbReference>
<dbReference type="InterPro" id="IPR018060">
    <property type="entry name" value="HTH_AraC"/>
</dbReference>
<keyword evidence="2" id="KW-0238">DNA-binding</keyword>
<dbReference type="Gene3D" id="1.10.10.60">
    <property type="entry name" value="Homeodomain-like"/>
    <property type="match status" value="1"/>
</dbReference>
<evidence type="ECO:0000313" key="5">
    <source>
        <dbReference type="EMBL" id="TFI56714.1"/>
    </source>
</evidence>
<protein>
    <submittedName>
        <fullName evidence="5">AraC family transcriptional regulator</fullName>
    </submittedName>
</protein>
<evidence type="ECO:0000256" key="2">
    <source>
        <dbReference type="ARBA" id="ARBA00023125"/>
    </source>
</evidence>
<dbReference type="PROSITE" id="PS01124">
    <property type="entry name" value="HTH_ARAC_FAMILY_2"/>
    <property type="match status" value="1"/>
</dbReference>
<dbReference type="PANTHER" id="PTHR46796">
    <property type="entry name" value="HTH-TYPE TRANSCRIPTIONAL ACTIVATOR RHAS-RELATED"/>
    <property type="match status" value="1"/>
</dbReference>
<dbReference type="CDD" id="cd02208">
    <property type="entry name" value="cupin_RmlC-like"/>
    <property type="match status" value="1"/>
</dbReference>
<evidence type="ECO:0000256" key="1">
    <source>
        <dbReference type="ARBA" id="ARBA00023015"/>
    </source>
</evidence>
<dbReference type="InterPro" id="IPR009057">
    <property type="entry name" value="Homeodomain-like_sf"/>
</dbReference>
<evidence type="ECO:0000313" key="6">
    <source>
        <dbReference type="Proteomes" id="UP000298213"/>
    </source>
</evidence>
<reference evidence="5 6" key="1">
    <citation type="submission" date="2019-03" db="EMBL/GenBank/DDBJ databases">
        <title>Genome sequence of Sphingomonas sp. 17J27-24.</title>
        <authorList>
            <person name="Kim M."/>
            <person name="Maeng S."/>
            <person name="Sathiyaraj S."/>
        </authorList>
    </citation>
    <scope>NUCLEOTIDE SEQUENCE [LARGE SCALE GENOMIC DNA]</scope>
    <source>
        <strain evidence="5 6">17J27-24</strain>
    </source>
</reference>
<comment type="caution">
    <text evidence="5">The sequence shown here is derived from an EMBL/GenBank/DDBJ whole genome shotgun (WGS) entry which is preliminary data.</text>
</comment>
<dbReference type="SUPFAM" id="SSF46689">
    <property type="entry name" value="Homeodomain-like"/>
    <property type="match status" value="2"/>
</dbReference>
<dbReference type="GO" id="GO:0003700">
    <property type="term" value="F:DNA-binding transcription factor activity"/>
    <property type="evidence" value="ECO:0007669"/>
    <property type="project" value="InterPro"/>
</dbReference>
<dbReference type="EMBL" id="SPDV01000057">
    <property type="protein sequence ID" value="TFI56714.1"/>
    <property type="molecule type" value="Genomic_DNA"/>
</dbReference>
<keyword evidence="1" id="KW-0805">Transcription regulation</keyword>